<dbReference type="AlphaFoldDB" id="A0A4S8QGP6"/>
<comment type="subcellular location">
    <subcellularLocation>
        <location evidence="2">Cell membrane</location>
        <topology evidence="2">Multi-pass membrane protein</topology>
    </subcellularLocation>
</comment>
<dbReference type="InterPro" id="IPR035965">
    <property type="entry name" value="PAS-like_dom_sf"/>
</dbReference>
<evidence type="ECO:0000256" key="13">
    <source>
        <dbReference type="ARBA" id="ARBA00023136"/>
    </source>
</evidence>
<dbReference type="SUPFAM" id="SSF55874">
    <property type="entry name" value="ATPase domain of HSP90 chaperone/DNA topoisomerase II/histidine kinase"/>
    <property type="match status" value="1"/>
</dbReference>
<dbReference type="Proteomes" id="UP000308760">
    <property type="component" value="Unassembled WGS sequence"/>
</dbReference>
<keyword evidence="13 14" id="KW-0472">Membrane</keyword>
<comment type="catalytic activity">
    <reaction evidence="1">
        <text>ATP + protein L-histidine = ADP + protein N-phospho-L-histidine.</text>
        <dbReference type="EC" id="2.7.13.3"/>
    </reaction>
</comment>
<dbReference type="InterPro" id="IPR005467">
    <property type="entry name" value="His_kinase_dom"/>
</dbReference>
<dbReference type="InterPro" id="IPR033463">
    <property type="entry name" value="sCache_3"/>
</dbReference>
<dbReference type="OrthoDB" id="9792686at2"/>
<evidence type="ECO:0000256" key="7">
    <source>
        <dbReference type="ARBA" id="ARBA00022692"/>
    </source>
</evidence>
<keyword evidence="5" id="KW-0597">Phosphoprotein</keyword>
<feature type="transmembrane region" description="Helical" evidence="14">
    <location>
        <begin position="21"/>
        <end position="42"/>
    </location>
</feature>
<evidence type="ECO:0000256" key="6">
    <source>
        <dbReference type="ARBA" id="ARBA00022679"/>
    </source>
</evidence>
<dbReference type="SMART" id="SM00091">
    <property type="entry name" value="PAS"/>
    <property type="match status" value="1"/>
</dbReference>
<evidence type="ECO:0000256" key="12">
    <source>
        <dbReference type="ARBA" id="ARBA00023012"/>
    </source>
</evidence>
<dbReference type="EC" id="2.7.13.3" evidence="3"/>
<dbReference type="Pfam" id="PF02518">
    <property type="entry name" value="HATPase_c"/>
    <property type="match status" value="1"/>
</dbReference>
<evidence type="ECO:0000313" key="16">
    <source>
        <dbReference type="EMBL" id="THV43570.1"/>
    </source>
</evidence>
<dbReference type="SUPFAM" id="SSF55785">
    <property type="entry name" value="PYP-like sensor domain (PAS domain)"/>
    <property type="match status" value="1"/>
</dbReference>
<dbReference type="PANTHER" id="PTHR44936">
    <property type="entry name" value="SENSOR PROTEIN CREC"/>
    <property type="match status" value="1"/>
</dbReference>
<keyword evidence="17" id="KW-1185">Reference proteome</keyword>
<evidence type="ECO:0000256" key="3">
    <source>
        <dbReference type="ARBA" id="ARBA00012438"/>
    </source>
</evidence>
<keyword evidence="6" id="KW-0808">Transferase</keyword>
<gene>
    <name evidence="16" type="ORF">FAB82_00485</name>
</gene>
<dbReference type="InterPro" id="IPR036890">
    <property type="entry name" value="HATPase_C_sf"/>
</dbReference>
<dbReference type="Pfam" id="PF17203">
    <property type="entry name" value="sCache_3_2"/>
    <property type="match status" value="1"/>
</dbReference>
<dbReference type="Gene3D" id="3.30.565.10">
    <property type="entry name" value="Histidine kinase-like ATPase, C-terminal domain"/>
    <property type="match status" value="1"/>
</dbReference>
<keyword evidence="8" id="KW-0547">Nucleotide-binding</keyword>
<keyword evidence="7 14" id="KW-0812">Transmembrane</keyword>
<accession>A0A4S8QGP6</accession>
<keyword evidence="9 16" id="KW-0418">Kinase</keyword>
<keyword evidence="11 14" id="KW-1133">Transmembrane helix</keyword>
<evidence type="ECO:0000256" key="9">
    <source>
        <dbReference type="ARBA" id="ARBA00022777"/>
    </source>
</evidence>
<dbReference type="SUPFAM" id="SSF103190">
    <property type="entry name" value="Sensory domain-like"/>
    <property type="match status" value="1"/>
</dbReference>
<name>A0A4S8QGP6_9ACTN</name>
<comment type="caution">
    <text evidence="16">The sequence shown here is derived from an EMBL/GenBank/DDBJ whole genome shotgun (WGS) entry which is preliminary data.</text>
</comment>
<proteinExistence type="predicted"/>
<feature type="domain" description="Histidine kinase" evidence="15">
    <location>
        <begin position="343"/>
        <end position="532"/>
    </location>
</feature>
<protein>
    <recommendedName>
        <fullName evidence="3">histidine kinase</fullName>
        <ecNumber evidence="3">2.7.13.3</ecNumber>
    </recommendedName>
</protein>
<dbReference type="InterPro" id="IPR004358">
    <property type="entry name" value="Sig_transdc_His_kin-like_C"/>
</dbReference>
<dbReference type="GO" id="GO:0000155">
    <property type="term" value="F:phosphorelay sensor kinase activity"/>
    <property type="evidence" value="ECO:0007669"/>
    <property type="project" value="TreeGrafter"/>
</dbReference>
<keyword evidence="10" id="KW-0067">ATP-binding</keyword>
<dbReference type="PROSITE" id="PS50109">
    <property type="entry name" value="HIS_KIN"/>
    <property type="match status" value="1"/>
</dbReference>
<reference evidence="17" key="1">
    <citation type="submission" date="2019-04" db="EMBL/GenBank/DDBJ databases">
        <title>Nocardioides xinjiangensis sp. nov.</title>
        <authorList>
            <person name="Liu S."/>
        </authorList>
    </citation>
    <scope>NUCLEOTIDE SEQUENCE [LARGE SCALE GENOMIC DNA]</scope>
    <source>
        <strain evidence="17">18</strain>
    </source>
</reference>
<reference evidence="16 17" key="2">
    <citation type="submission" date="2019-05" db="EMBL/GenBank/DDBJ databases">
        <title>Glycomyces buryatensis sp. nov.</title>
        <authorList>
            <person name="Nikitina E."/>
        </authorList>
    </citation>
    <scope>NUCLEOTIDE SEQUENCE [LARGE SCALE GENOMIC DNA]</scope>
    <source>
        <strain evidence="16 17">18</strain>
    </source>
</reference>
<dbReference type="GO" id="GO:0005524">
    <property type="term" value="F:ATP binding"/>
    <property type="evidence" value="ECO:0007669"/>
    <property type="project" value="UniProtKB-KW"/>
</dbReference>
<evidence type="ECO:0000259" key="15">
    <source>
        <dbReference type="PROSITE" id="PS50109"/>
    </source>
</evidence>
<sequence length="538" mass="57465">MSCENMTVKRKPKRGSVARQILALQAGAVAVLLLLGGALIYLEAKRGTEAKATAEVTDLALSLAALPQVHDATRAEDPGPKLRGIADAVDEATGVDFIVFMDTDRTRYTHPNPEVIGEAYIGTIDPALDGEVYTETYTGTLGPSVRAIAPIEDDGEVVALVAVGILQENIGGELQRRLPQLLGLAALVLLVSAAGTWAIGSRLHRQTLGLGPEELTRMYEHHDAVLHSVRSGLVVIDGGAIVLANDEAVRLLGLPEDYEGRPIAELGLSGSLADLLSSGRFAEDELHVHGDAVMVVNQRPAERDGRTLGVFATFRDQTDFQALTGELDSVRGFAEALRAQAHESANRMHAMVTMIELGRADQAVAFATTELETSQRLVDRIVARVTEPALAALLLGKSYQAHEKGIDLVITDETAADGAGIEPRDLITLAGNLIDNAMDAALSGEPPRRVEVSIAQDEQGLTLTVGDSGPGLATDRPEEIWTRDWSTKTDSRPHGRGLGLALVRQVIDRYGGSVTVDRGPGAVFTVWLPRPEGREERS</sequence>
<dbReference type="Pfam" id="PF13188">
    <property type="entry name" value="PAS_8"/>
    <property type="match status" value="1"/>
</dbReference>
<evidence type="ECO:0000256" key="14">
    <source>
        <dbReference type="SAM" id="Phobius"/>
    </source>
</evidence>
<dbReference type="EMBL" id="STGY01000001">
    <property type="protein sequence ID" value="THV43570.1"/>
    <property type="molecule type" value="Genomic_DNA"/>
</dbReference>
<organism evidence="16 17">
    <name type="scientific">Glycomyces buryatensis</name>
    <dbReference type="NCBI Taxonomy" id="2570927"/>
    <lineage>
        <taxon>Bacteria</taxon>
        <taxon>Bacillati</taxon>
        <taxon>Actinomycetota</taxon>
        <taxon>Actinomycetes</taxon>
        <taxon>Glycomycetales</taxon>
        <taxon>Glycomycetaceae</taxon>
        <taxon>Glycomyces</taxon>
    </lineage>
</organism>
<evidence type="ECO:0000256" key="2">
    <source>
        <dbReference type="ARBA" id="ARBA00004651"/>
    </source>
</evidence>
<dbReference type="InterPro" id="IPR029151">
    <property type="entry name" value="Sensor-like_sf"/>
</dbReference>
<dbReference type="InterPro" id="IPR003594">
    <property type="entry name" value="HATPase_dom"/>
</dbReference>
<dbReference type="PRINTS" id="PR00344">
    <property type="entry name" value="BCTRLSENSOR"/>
</dbReference>
<evidence type="ECO:0000313" key="17">
    <source>
        <dbReference type="Proteomes" id="UP000308760"/>
    </source>
</evidence>
<keyword evidence="12" id="KW-0902">Two-component regulatory system</keyword>
<dbReference type="PANTHER" id="PTHR44936:SF10">
    <property type="entry name" value="SENSOR PROTEIN RSTB"/>
    <property type="match status" value="1"/>
</dbReference>
<evidence type="ECO:0000256" key="5">
    <source>
        <dbReference type="ARBA" id="ARBA00022553"/>
    </source>
</evidence>
<evidence type="ECO:0000256" key="1">
    <source>
        <dbReference type="ARBA" id="ARBA00000085"/>
    </source>
</evidence>
<dbReference type="SMART" id="SM00387">
    <property type="entry name" value="HATPase_c"/>
    <property type="match status" value="1"/>
</dbReference>
<evidence type="ECO:0000256" key="10">
    <source>
        <dbReference type="ARBA" id="ARBA00022840"/>
    </source>
</evidence>
<dbReference type="GO" id="GO:0005886">
    <property type="term" value="C:plasma membrane"/>
    <property type="evidence" value="ECO:0007669"/>
    <property type="project" value="UniProtKB-SubCell"/>
</dbReference>
<evidence type="ECO:0000256" key="4">
    <source>
        <dbReference type="ARBA" id="ARBA00022475"/>
    </source>
</evidence>
<dbReference type="InterPro" id="IPR050980">
    <property type="entry name" value="2C_sensor_his_kinase"/>
</dbReference>
<evidence type="ECO:0000256" key="11">
    <source>
        <dbReference type="ARBA" id="ARBA00022989"/>
    </source>
</evidence>
<keyword evidence="4" id="KW-1003">Cell membrane</keyword>
<evidence type="ECO:0000256" key="8">
    <source>
        <dbReference type="ARBA" id="ARBA00022741"/>
    </source>
</evidence>
<dbReference type="Gene3D" id="3.30.450.20">
    <property type="entry name" value="PAS domain"/>
    <property type="match status" value="2"/>
</dbReference>
<dbReference type="InterPro" id="IPR000014">
    <property type="entry name" value="PAS"/>
</dbReference>